<dbReference type="InterPro" id="IPR046346">
    <property type="entry name" value="Aminoacid_DH-like_N_sf"/>
</dbReference>
<feature type="binding site" evidence="20">
    <location>
        <position position="164"/>
    </location>
    <ligand>
        <name>7-phospho-2-dehydro-3-deoxy-D-arabino-heptonate</name>
        <dbReference type="ChEBI" id="CHEBI:58394"/>
    </ligand>
</feature>
<keyword evidence="13 20" id="KW-0560">Oxidoreductase</keyword>
<evidence type="ECO:0000259" key="23">
    <source>
        <dbReference type="Pfam" id="PF01761"/>
    </source>
</evidence>
<dbReference type="FunFam" id="3.40.50.1970:FF:000007">
    <property type="entry name" value="Pentafunctional AROM polypeptide"/>
    <property type="match status" value="1"/>
</dbReference>
<dbReference type="SUPFAM" id="SSF55205">
    <property type="entry name" value="EPT/RTPC-like"/>
    <property type="match status" value="1"/>
</dbReference>
<proteinExistence type="inferred from homology"/>
<comment type="cofactor">
    <cofactor evidence="20 21">
        <name>Zn(2+)</name>
        <dbReference type="ChEBI" id="CHEBI:29105"/>
    </cofactor>
    <text evidence="20 21">Binds 2 Zn(2+) ions per subunit.</text>
</comment>
<comment type="pathway">
    <text evidence="2 20 21">Metabolic intermediate biosynthesis; chorismate biosynthesis; chorismate from D-erythrose 4-phosphate and phosphoenolpyruvate: step 5/7.</text>
</comment>
<dbReference type="UniPathway" id="UPA00053">
    <property type="reaction ID" value="UER00085"/>
</dbReference>
<feature type="binding site" evidence="20">
    <location>
        <position position="192"/>
    </location>
    <ligand>
        <name>NAD(+)</name>
        <dbReference type="ChEBI" id="CHEBI:57540"/>
    </ligand>
</feature>
<comment type="pathway">
    <text evidence="20 21">Metabolic intermediate biosynthesis; chorismate biosynthesis; chorismate from D-erythrose 4-phosphate and phosphoenolpyruvate: step 2/7.</text>
</comment>
<dbReference type="InterPro" id="IPR030960">
    <property type="entry name" value="DHQS/DOIS_N"/>
</dbReference>
<dbReference type="NCBIfam" id="TIGR01356">
    <property type="entry name" value="aroA"/>
    <property type="match status" value="1"/>
</dbReference>
<dbReference type="GO" id="GO:0046872">
    <property type="term" value="F:metal ion binding"/>
    <property type="evidence" value="ECO:0007669"/>
    <property type="project" value="UniProtKB-UniRule"/>
</dbReference>
<dbReference type="InterPro" id="IPR036291">
    <property type="entry name" value="NAD(P)-bd_dom_sf"/>
</dbReference>
<dbReference type="EC" id="2.7.1.71" evidence="20"/>
<evidence type="ECO:0000256" key="17">
    <source>
        <dbReference type="ARBA" id="ARBA00044633"/>
    </source>
</evidence>
<dbReference type="InterPro" id="IPR001986">
    <property type="entry name" value="Enolpyruvate_Tfrase_dom"/>
</dbReference>
<comment type="catalytic activity">
    <reaction evidence="20 21">
        <text>shikimate + NADP(+) = 3-dehydroshikimate + NADPH + H(+)</text>
        <dbReference type="Rhea" id="RHEA:17737"/>
        <dbReference type="ChEBI" id="CHEBI:15378"/>
        <dbReference type="ChEBI" id="CHEBI:16630"/>
        <dbReference type="ChEBI" id="CHEBI:36208"/>
        <dbReference type="ChEBI" id="CHEBI:57783"/>
        <dbReference type="ChEBI" id="CHEBI:58349"/>
        <dbReference type="EC" id="1.1.1.25"/>
    </reaction>
</comment>
<comment type="similarity">
    <text evidence="20 21">In the C-terminal section; belongs to the shikimate dehydrogenase family.</text>
</comment>
<dbReference type="InterPro" id="IPR023000">
    <property type="entry name" value="Shikimate_kinase_CS"/>
</dbReference>
<dbReference type="EC" id="2.5.1.19" evidence="20"/>
<dbReference type="EMBL" id="NJEU01000469">
    <property type="protein sequence ID" value="PHH73907.1"/>
    <property type="molecule type" value="Genomic_DNA"/>
</dbReference>
<feature type="binding site" evidence="20">
    <location>
        <begin position="47"/>
        <end position="49"/>
    </location>
    <ligand>
        <name>NAD(+)</name>
        <dbReference type="ChEBI" id="CHEBI:57540"/>
    </ligand>
</feature>
<dbReference type="InterPro" id="IPR006264">
    <property type="entry name" value="EPSP_synthase"/>
</dbReference>
<keyword evidence="15 20" id="KW-0456">Lyase</keyword>
<keyword evidence="14 20" id="KW-0057">Aromatic amino acid biosynthesis</keyword>
<feature type="active site" description="For EPSP synthase activity" evidence="20">
    <location>
        <position position="783"/>
    </location>
</feature>
<dbReference type="Gene3D" id="3.40.50.300">
    <property type="entry name" value="P-loop containing nucleotide triphosphate hydrolases"/>
    <property type="match status" value="1"/>
</dbReference>
<evidence type="ECO:0000256" key="18">
    <source>
        <dbReference type="ARBA" id="ARBA00048567"/>
    </source>
</evidence>
<evidence type="ECO:0000256" key="11">
    <source>
        <dbReference type="ARBA" id="ARBA00022840"/>
    </source>
</evidence>
<feature type="binding site" evidence="20">
    <location>
        <position position="148"/>
    </location>
    <ligand>
        <name>7-phospho-2-dehydro-3-deoxy-D-arabino-heptonate</name>
        <dbReference type="ChEBI" id="CHEBI:58394"/>
    </ligand>
</feature>
<dbReference type="InterPro" id="IPR001381">
    <property type="entry name" value="DHquinase_I"/>
</dbReference>
<evidence type="ECO:0000256" key="6">
    <source>
        <dbReference type="ARBA" id="ARBA00022679"/>
    </source>
</evidence>
<dbReference type="PROSITE" id="PS01128">
    <property type="entry name" value="SHIKIMATE_KINASE"/>
    <property type="match status" value="1"/>
</dbReference>
<comment type="similarity">
    <text evidence="20 21">In the 3rd section; belongs to the shikimate kinase family.</text>
</comment>
<comment type="pathway">
    <text evidence="1 20 21">Metabolic intermediate biosynthesis; chorismate biosynthesis; chorismate from D-erythrose 4-phosphate and phosphoenolpyruvate: step 6/7.</text>
</comment>
<evidence type="ECO:0000256" key="20">
    <source>
        <dbReference type="HAMAP-Rule" id="MF_03143"/>
    </source>
</evidence>
<keyword evidence="6 20" id="KW-0808">Transferase</keyword>
<dbReference type="CDD" id="cd00502">
    <property type="entry name" value="DHQase_I"/>
    <property type="match status" value="1"/>
</dbReference>
<dbReference type="GO" id="GO:0005524">
    <property type="term" value="F:ATP binding"/>
    <property type="evidence" value="ECO:0007669"/>
    <property type="project" value="UniProtKB-UniRule"/>
</dbReference>
<dbReference type="InterPro" id="IPR016037">
    <property type="entry name" value="DHQ_synth_AroB"/>
</dbReference>
<evidence type="ECO:0000256" key="9">
    <source>
        <dbReference type="ARBA" id="ARBA00022777"/>
    </source>
</evidence>
<evidence type="ECO:0000256" key="2">
    <source>
        <dbReference type="ARBA" id="ARBA00004842"/>
    </source>
</evidence>
<comment type="catalytic activity">
    <reaction evidence="18 20 21">
        <text>shikimate + ATP = 3-phosphoshikimate + ADP + H(+)</text>
        <dbReference type="Rhea" id="RHEA:13121"/>
        <dbReference type="ChEBI" id="CHEBI:15378"/>
        <dbReference type="ChEBI" id="CHEBI:30616"/>
        <dbReference type="ChEBI" id="CHEBI:36208"/>
        <dbReference type="ChEBI" id="CHEBI:145989"/>
        <dbReference type="ChEBI" id="CHEBI:456216"/>
        <dbReference type="EC" id="2.7.1.71"/>
    </reaction>
</comment>
<dbReference type="InterPro" id="IPR000623">
    <property type="entry name" value="Shikimate_kinase/TSH1"/>
</dbReference>
<evidence type="ECO:0000256" key="13">
    <source>
        <dbReference type="ARBA" id="ARBA00023002"/>
    </source>
</evidence>
<dbReference type="SUPFAM" id="SSF56796">
    <property type="entry name" value="Dehydroquinate synthase-like"/>
    <property type="match status" value="1"/>
</dbReference>
<dbReference type="NCBIfam" id="TIGR01809">
    <property type="entry name" value="Shik-DH-AROM"/>
    <property type="match status" value="1"/>
</dbReference>
<dbReference type="SUPFAM" id="SSF52540">
    <property type="entry name" value="P-loop containing nucleoside triphosphate hydrolases"/>
    <property type="match status" value="1"/>
</dbReference>
<comment type="subcellular location">
    <subcellularLocation>
        <location evidence="20 21">Cytoplasm</location>
    </subcellularLocation>
</comment>
<comment type="similarity">
    <text evidence="21">In the N-terminal section; belongs to the dehydroquinate synthase family.</text>
</comment>
<dbReference type="FunFam" id="3.40.50.300:FF:001256">
    <property type="entry name" value="Pentafunctional AROM polypeptide"/>
    <property type="match status" value="1"/>
</dbReference>
<feature type="active site" description="Proton acceptor; for 3-dehydroquinate synthase activity" evidence="20">
    <location>
        <position position="261"/>
    </location>
</feature>
<feature type="binding site" evidence="20">
    <location>
        <begin position="116"/>
        <end position="118"/>
    </location>
    <ligand>
        <name>NAD(+)</name>
        <dbReference type="ChEBI" id="CHEBI:57540"/>
    </ligand>
</feature>
<accession>A0A2C5YYS4</accession>
<protein>
    <recommendedName>
        <fullName evidence="20">Pentafunctional AROM polypeptide</fullName>
    </recommendedName>
    <domain>
        <recommendedName>
            <fullName evidence="20">3-dehydroquinate synthase</fullName>
            <shortName evidence="20">DHQS</shortName>
            <ecNumber evidence="20">4.2.3.4</ecNumber>
        </recommendedName>
    </domain>
    <domain>
        <recommendedName>
            <fullName evidence="20">3-phosphoshikimate 1-carboxyvinyltransferase</fullName>
            <ecNumber evidence="20">2.5.1.19</ecNumber>
        </recommendedName>
        <alternativeName>
            <fullName evidence="20">5-enolpyruvylshikimate-3-phosphate synthase</fullName>
            <shortName evidence="20">EPSP synthase</shortName>
            <shortName evidence="20">EPSPS</shortName>
        </alternativeName>
    </domain>
    <domain>
        <recommendedName>
            <fullName evidence="20">Shikimate kinase</fullName>
            <shortName evidence="20">SK</shortName>
            <ecNumber evidence="20">2.7.1.71</ecNumber>
        </recommendedName>
    </domain>
    <domain>
        <recommendedName>
            <fullName evidence="20">3-dehydroquinate dehydratase</fullName>
            <shortName evidence="20">3-dehydroquinase</shortName>
            <ecNumber evidence="20">4.2.1.10</ecNumber>
        </recommendedName>
    </domain>
    <domain>
        <recommendedName>
            <fullName evidence="20">Shikimate dehydrogenase</fullName>
            <ecNumber evidence="20">1.1.1.25</ecNumber>
        </recommendedName>
    </domain>
</protein>
<comment type="subunit">
    <text evidence="20 21">Homodimer.</text>
</comment>
<dbReference type="InterPro" id="IPR056179">
    <property type="entry name" value="DHQS_C"/>
</dbReference>
<feature type="domain" description="Enolpyruvate transferase" evidence="22">
    <location>
        <begin position="404"/>
        <end position="473"/>
    </location>
</feature>
<comment type="catalytic activity">
    <reaction evidence="17">
        <text>3-phosphoshikimate + phosphoenolpyruvate = 5-O-(1-carboxyvinyl)-3-phosphoshikimate + phosphate</text>
        <dbReference type="Rhea" id="RHEA:21256"/>
        <dbReference type="ChEBI" id="CHEBI:43474"/>
        <dbReference type="ChEBI" id="CHEBI:57701"/>
        <dbReference type="ChEBI" id="CHEBI:58702"/>
        <dbReference type="ChEBI" id="CHEBI:145989"/>
        <dbReference type="EC" id="2.5.1.19"/>
    </reaction>
    <physiologicalReaction direction="left-to-right" evidence="17">
        <dbReference type="Rhea" id="RHEA:21257"/>
    </physiologicalReaction>
</comment>
<keyword evidence="9 20" id="KW-0418">Kinase</keyword>
<feature type="binding site" evidence="20">
    <location>
        <position position="251"/>
    </location>
    <ligand>
        <name>7-phospho-2-dehydro-3-deoxy-D-arabino-heptonate</name>
        <dbReference type="ChEBI" id="CHEBI:58394"/>
    </ligand>
</feature>
<feature type="binding site" evidence="20">
    <location>
        <begin position="196"/>
        <end position="199"/>
    </location>
    <ligand>
        <name>7-phospho-2-dehydro-3-deoxy-D-arabino-heptonate</name>
        <dbReference type="ChEBI" id="CHEBI:58394"/>
    </ligand>
</feature>
<comment type="caution">
    <text evidence="20">Lacks conserved residue(s) required for the propagation of feature annotation.</text>
</comment>
<dbReference type="Pfam" id="PF01761">
    <property type="entry name" value="DHQ_synthase"/>
    <property type="match status" value="1"/>
</dbReference>
<dbReference type="InterPro" id="IPR010110">
    <property type="entry name" value="Shikimate_DH_AroM-type"/>
</dbReference>
<comment type="pathway">
    <text evidence="20 21">Metabolic intermediate biosynthesis; chorismate biosynthesis; chorismate from D-erythrose 4-phosphate and phosphoenolpyruvate: step 3/7.</text>
</comment>
<dbReference type="InterPro" id="IPR013708">
    <property type="entry name" value="Shikimate_DH-bd_N"/>
</dbReference>
<organism evidence="26 27">
    <name type="scientific">Ophiocordyceps australis</name>
    <dbReference type="NCBI Taxonomy" id="1399860"/>
    <lineage>
        <taxon>Eukaryota</taxon>
        <taxon>Fungi</taxon>
        <taxon>Dikarya</taxon>
        <taxon>Ascomycota</taxon>
        <taxon>Pezizomycotina</taxon>
        <taxon>Sordariomycetes</taxon>
        <taxon>Hypocreomycetidae</taxon>
        <taxon>Hypocreales</taxon>
        <taxon>Ophiocordycipitaceae</taxon>
        <taxon>Ophiocordyceps</taxon>
    </lineage>
</organism>
<evidence type="ECO:0000259" key="24">
    <source>
        <dbReference type="Pfam" id="PF08501"/>
    </source>
</evidence>
<dbReference type="HAMAP" id="MF_00210">
    <property type="entry name" value="EPSP_synth"/>
    <property type="match status" value="1"/>
</dbReference>
<feature type="binding site" evidence="20">
    <location>
        <begin position="181"/>
        <end position="184"/>
    </location>
    <ligand>
        <name>NAD(+)</name>
        <dbReference type="ChEBI" id="CHEBI:57540"/>
    </ligand>
</feature>
<name>A0A2C5YYS4_9HYPO</name>
<dbReference type="Pfam" id="PF01487">
    <property type="entry name" value="DHquinase_I"/>
    <property type="match status" value="1"/>
</dbReference>
<feature type="binding site" evidence="20">
    <location>
        <position position="163"/>
    </location>
    <ligand>
        <name>NAD(+)</name>
        <dbReference type="ChEBI" id="CHEBI:57540"/>
    </ligand>
</feature>
<comment type="similarity">
    <text evidence="20">In the N-terminal section; belongs to the sugar phosphate cyclases superfamily. Dehydroquinate synthase family.</text>
</comment>
<dbReference type="Gene3D" id="3.40.50.10860">
    <property type="entry name" value="Leucine Dehydrogenase, chain A, domain 1"/>
    <property type="match status" value="1"/>
</dbReference>
<feature type="binding site" evidence="20">
    <location>
        <begin position="141"/>
        <end position="142"/>
    </location>
    <ligand>
        <name>NAD(+)</name>
        <dbReference type="ChEBI" id="CHEBI:57540"/>
    </ligand>
</feature>
<gene>
    <name evidence="26" type="ORF">CDD82_5197</name>
</gene>
<evidence type="ECO:0000313" key="27">
    <source>
        <dbReference type="Proteomes" id="UP000224854"/>
    </source>
</evidence>
<dbReference type="InterPro" id="IPR013785">
    <property type="entry name" value="Aldolase_TIM"/>
</dbReference>
<dbReference type="GO" id="GO:0003856">
    <property type="term" value="F:3-dehydroquinate synthase activity"/>
    <property type="evidence" value="ECO:0007669"/>
    <property type="project" value="UniProtKB-UniRule"/>
</dbReference>
<feature type="domain" description="3-dehydroquinate synthase C-terminal" evidence="25">
    <location>
        <begin position="193"/>
        <end position="359"/>
    </location>
</feature>
<feature type="domain" description="3-dehydroquinate synthase N-terminal" evidence="23">
    <location>
        <begin position="79"/>
        <end position="191"/>
    </location>
</feature>
<feature type="binding site" evidence="20">
    <location>
        <begin position="85"/>
        <end position="88"/>
    </location>
    <ligand>
        <name>NAD(+)</name>
        <dbReference type="ChEBI" id="CHEBI:57540"/>
    </ligand>
</feature>
<feature type="region of interest" description="3-dehydroquinate synthase" evidence="20">
    <location>
        <begin position="1"/>
        <end position="385"/>
    </location>
</feature>
<dbReference type="HAMAP" id="MF_03143">
    <property type="entry name" value="Pentafunct_AroM"/>
    <property type="match status" value="1"/>
</dbReference>
<evidence type="ECO:0000256" key="4">
    <source>
        <dbReference type="ARBA" id="ARBA00022490"/>
    </source>
</evidence>
<feature type="binding site" evidence="20">
    <location>
        <position position="154"/>
    </location>
    <ligand>
        <name>7-phospho-2-dehydro-3-deoxy-D-arabino-heptonate</name>
        <dbReference type="ChEBI" id="CHEBI:58394"/>
    </ligand>
</feature>
<dbReference type="OrthoDB" id="197068at2759"/>
<dbReference type="CDD" id="cd01556">
    <property type="entry name" value="EPSP_synthase"/>
    <property type="match status" value="1"/>
</dbReference>
<feature type="binding site" evidence="20">
    <location>
        <position position="288"/>
    </location>
    <ligand>
        <name>7-phospho-2-dehydro-3-deoxy-D-arabino-heptonate</name>
        <dbReference type="ChEBI" id="CHEBI:58394"/>
    </ligand>
</feature>
<comment type="similarity">
    <text evidence="20 21">In the 2nd section; belongs to the EPSP synthase family.</text>
</comment>
<dbReference type="GO" id="GO:0004765">
    <property type="term" value="F:shikimate kinase activity"/>
    <property type="evidence" value="ECO:0007669"/>
    <property type="project" value="UniProtKB-UniRule"/>
</dbReference>
<dbReference type="GO" id="GO:0005737">
    <property type="term" value="C:cytoplasm"/>
    <property type="evidence" value="ECO:0007669"/>
    <property type="project" value="UniProtKB-SubCell"/>
</dbReference>
<evidence type="ECO:0000256" key="3">
    <source>
        <dbReference type="ARBA" id="ARBA00009948"/>
    </source>
</evidence>
<dbReference type="Gene3D" id="3.40.50.720">
    <property type="entry name" value="NAD(P)-binding Rossmann-like Domain"/>
    <property type="match status" value="1"/>
</dbReference>
<dbReference type="Pfam" id="PF08501">
    <property type="entry name" value="Shikimate_dh_N"/>
    <property type="match status" value="1"/>
</dbReference>
<dbReference type="Pfam" id="PF01202">
    <property type="entry name" value="SKI"/>
    <property type="match status" value="1"/>
</dbReference>
<dbReference type="PANTHER" id="PTHR21090">
    <property type="entry name" value="AROM/DEHYDROQUINATE SYNTHASE"/>
    <property type="match status" value="1"/>
</dbReference>
<keyword evidence="5 20" id="KW-0028">Amino-acid biosynthesis</keyword>
<dbReference type="EC" id="1.1.1.25" evidence="20"/>
<dbReference type="PROSITE" id="PS01028">
    <property type="entry name" value="DEHYDROQUINASE_I"/>
    <property type="match status" value="1"/>
</dbReference>
<comment type="pathway">
    <text evidence="20 21">Metabolic intermediate biosynthesis; chorismate biosynthesis; chorismate from D-erythrose 4-phosphate and phosphoenolpyruvate: step 4/7.</text>
</comment>
<dbReference type="SUPFAM" id="SSF51569">
    <property type="entry name" value="Aldolase"/>
    <property type="match status" value="1"/>
</dbReference>
<dbReference type="NCBIfam" id="TIGR01093">
    <property type="entry name" value="aroD"/>
    <property type="match status" value="1"/>
</dbReference>
<dbReference type="GO" id="GO:0008652">
    <property type="term" value="P:amino acid biosynthetic process"/>
    <property type="evidence" value="ECO:0007669"/>
    <property type="project" value="UniProtKB-KW"/>
</dbReference>
<keyword evidence="11 20" id="KW-0067">ATP-binding</keyword>
<dbReference type="SUPFAM" id="SSF53223">
    <property type="entry name" value="Aminoacid dehydrogenase-like, N-terminal domain"/>
    <property type="match status" value="1"/>
</dbReference>
<feature type="binding site" evidence="20">
    <location>
        <position position="272"/>
    </location>
    <ligand>
        <name>7-phospho-2-dehydro-3-deoxy-D-arabino-heptonate</name>
        <dbReference type="ChEBI" id="CHEBI:58394"/>
    </ligand>
</feature>
<keyword evidence="10 20" id="KW-0862">Zinc</keyword>
<feature type="binding site" evidence="20">
    <location>
        <begin position="265"/>
        <end position="269"/>
    </location>
    <ligand>
        <name>7-phospho-2-dehydro-3-deoxy-D-arabino-heptonate</name>
        <dbReference type="ChEBI" id="CHEBI:58394"/>
    </ligand>
</feature>
<feature type="domain" description="Enolpyruvate transferase" evidence="22">
    <location>
        <begin position="475"/>
        <end position="795"/>
    </location>
</feature>
<feature type="binding site" evidence="20">
    <location>
        <position position="196"/>
    </location>
    <ligand>
        <name>Zn(2+)</name>
        <dbReference type="ChEBI" id="CHEBI:29105"/>
        <note>catalytic</note>
    </ligand>
</feature>
<evidence type="ECO:0000256" key="12">
    <source>
        <dbReference type="ARBA" id="ARBA00022857"/>
    </source>
</evidence>
<feature type="active site" description="Proton acceptor; for 3-dehydroquinate synthase activity" evidence="20">
    <location>
        <position position="276"/>
    </location>
</feature>
<comment type="catalytic activity">
    <reaction evidence="20 21">
        <text>7-phospho-2-dehydro-3-deoxy-D-arabino-heptonate = 3-dehydroquinate + phosphate</text>
        <dbReference type="Rhea" id="RHEA:21968"/>
        <dbReference type="ChEBI" id="CHEBI:32364"/>
        <dbReference type="ChEBI" id="CHEBI:43474"/>
        <dbReference type="ChEBI" id="CHEBI:58394"/>
        <dbReference type="EC" id="4.2.3.4"/>
    </reaction>
</comment>
<evidence type="ECO:0000256" key="1">
    <source>
        <dbReference type="ARBA" id="ARBA00004811"/>
    </source>
</evidence>
<comment type="similarity">
    <text evidence="3">Belongs to the EPSP synthase family.</text>
</comment>
<evidence type="ECO:0000313" key="26">
    <source>
        <dbReference type="EMBL" id="PHH73907.1"/>
    </source>
</evidence>
<dbReference type="Pfam" id="PF24621">
    <property type="entry name" value="DHQS_C"/>
    <property type="match status" value="1"/>
</dbReference>
<dbReference type="EC" id="4.2.3.4" evidence="20"/>
<dbReference type="Pfam" id="PF00275">
    <property type="entry name" value="EPSP_synthase"/>
    <property type="match status" value="2"/>
</dbReference>
<dbReference type="CDD" id="cd08195">
    <property type="entry name" value="DHQS"/>
    <property type="match status" value="1"/>
</dbReference>
<keyword evidence="16 20" id="KW-0511">Multifunctional enzyme</keyword>
<keyword evidence="12 20" id="KW-0521">NADP</keyword>
<dbReference type="InterPro" id="IPR018508">
    <property type="entry name" value="3-dehydroquinate_DH_AS"/>
</dbReference>
<dbReference type="Gene3D" id="3.65.10.10">
    <property type="entry name" value="Enolpyruvate transferase domain"/>
    <property type="match status" value="3"/>
</dbReference>
<keyword evidence="4 20" id="KW-0963">Cytoplasm</keyword>
<dbReference type="PROSITE" id="PS00885">
    <property type="entry name" value="EPSP_SYNTHASE_2"/>
    <property type="match status" value="1"/>
</dbReference>
<dbReference type="Gene3D" id="3.40.50.1970">
    <property type="match status" value="1"/>
</dbReference>
<dbReference type="PRINTS" id="PR01100">
    <property type="entry name" value="SHIKIMTKNASE"/>
</dbReference>
<dbReference type="FunFam" id="3.20.20.70:FF:000135">
    <property type="entry name" value="Pentafunctional AROM polypeptide"/>
    <property type="match status" value="1"/>
</dbReference>
<dbReference type="InterPro" id="IPR023193">
    <property type="entry name" value="EPSP_synthase_CS"/>
</dbReference>
<evidence type="ECO:0000259" key="25">
    <source>
        <dbReference type="Pfam" id="PF24621"/>
    </source>
</evidence>
<keyword evidence="27" id="KW-1185">Reference proteome</keyword>
<dbReference type="PANTHER" id="PTHR21090:SF5">
    <property type="entry name" value="PENTAFUNCTIONAL AROM POLYPEPTIDE"/>
    <property type="match status" value="1"/>
</dbReference>
<dbReference type="NCBIfam" id="TIGR01357">
    <property type="entry name" value="aroB"/>
    <property type="match status" value="1"/>
</dbReference>
<feature type="binding site" evidence="20">
    <location>
        <begin position="833"/>
        <end position="840"/>
    </location>
    <ligand>
        <name>ATP</name>
        <dbReference type="ChEBI" id="CHEBI:30616"/>
    </ligand>
</feature>
<dbReference type="InterPro" id="IPR036968">
    <property type="entry name" value="Enolpyruvate_Tfrase_sf"/>
</dbReference>
<dbReference type="GO" id="GO:0003866">
    <property type="term" value="F:3-phosphoshikimate 1-carboxyvinyltransferase activity"/>
    <property type="evidence" value="ECO:0007669"/>
    <property type="project" value="UniProtKB-UniRule"/>
</dbReference>
<comment type="caution">
    <text evidence="26">The sequence shown here is derived from an EMBL/GenBank/DDBJ whole genome shotgun (WGS) entry which is preliminary data.</text>
</comment>
<dbReference type="PIRSF" id="PIRSF000514">
    <property type="entry name" value="Pentafunct_AroM"/>
    <property type="match status" value="1"/>
</dbReference>
<reference evidence="26 27" key="1">
    <citation type="submission" date="2017-06" db="EMBL/GenBank/DDBJ databases">
        <title>Ant-infecting Ophiocordyceps genomes reveal a high diversity of potential behavioral manipulation genes and a possible major role for enterotoxins.</title>
        <authorList>
            <person name="De Bekker C."/>
            <person name="Evans H.C."/>
            <person name="Brachmann A."/>
            <person name="Hughes D.P."/>
        </authorList>
    </citation>
    <scope>NUCLEOTIDE SEQUENCE [LARGE SCALE GENOMIC DNA]</scope>
    <source>
        <strain evidence="26 27">1348a</strain>
    </source>
</reference>
<dbReference type="GO" id="GO:0003855">
    <property type="term" value="F:3-dehydroquinate dehydratase activity"/>
    <property type="evidence" value="ECO:0007669"/>
    <property type="project" value="UniProtKB-UniRule"/>
</dbReference>
<evidence type="ECO:0000256" key="16">
    <source>
        <dbReference type="ARBA" id="ARBA00023268"/>
    </source>
</evidence>
<evidence type="ECO:0000256" key="21">
    <source>
        <dbReference type="PIRNR" id="PIRNR000514"/>
    </source>
</evidence>
<sequence>MAASEAQTISILSNKAGIVVDHGLWPAVIASDLVCDLPSSTYVVITDTNLNERYIPSIQRCFESESEHVPQGGRRLLTYAIPPGEASKSRETKGEIEDWMLSQQCTRDTVIVALGGGVIGDMVGYVAATFMRGVRFVQVPTTLLAMVDSSIGGKTAIDTPMGKNLVGAFWQPRRIYVDLDFLETLPSREFINGMAEVIKTAAIKDEGEFAALEQAAAAIVECIHRPPGSLDRLTGIGSSLKRIIVGSARVKADVVSRDEREGGLRNLLNFGHSIGHAIEAFLAPQLLHGECVAIGMVKEAELSRFLGLLRPQAVARLTKCIAAYGLPVSLQDERVVGLTAGKKCPVDKLLEKMAVDKKNDGGQKKVVLLSAIGTTHEDRASAVSDASIRTILSPSVRIEPGVAQDLKVVVTPPGSKSISNRALVLAALGTGRCRIKNLLHSDDVEYMLSAMGQLGGASYSWHDAGEVLEVEGRGVLTGNARMKMRPIGPLVDALRANGISIDYLEQEKSLPLRVGAAGGLAGGLIELSATVSSQYVSSILMAAPYAKEAVTLRLVGGKPISQPYIDMTLSMMASFGITVMPSTSEPYMYHIPRGRYENPAEYTIESDASSATYPLALAAVTGTTCTVPNIGSRSLQGDAKFATEVLRRMGCSVEQREHSTTVTGPRVGGLLGIGCIDMETMTDAFLTASVLAAAASGKTSITGIANQRVKECDRIGAMRRQLAHFGVECTELDDGIEIRGVSVDGLRTPETSIHCYDDHRVAMSFSVLSAVAPGSVIIEQRECVGKTWPGWWDVLGQSFQVALDGSDATSMADAAQEEAAKDKTEDKSILVIGMRGAGKTTAGRWMAMLLGWPLVDMDQELERRANMAISEMVASGAGWEGFRKAELGLLKHIMATKPLEHVVSCGGGIVETAECRELLQAHCRKGGRVVLVQRKTEHVIKYLSQDESRPAYGSDIEEVYTRRRPWYQECSNYVYYSPHGTVVSAGDHLDMPDDFKLFVSVMRGKSSPPPHDEALMQQEHSFFVSLTLPNVAKALDTVSRAVVGSDAVELRVDLLEDHSADALTEQVAMLRVAAQKPIILTLRSKSQGGTFPDGREQERLAIYRLGLRLAVDYLDVEMTAPDETLQAVASSCGNTRIIASHHDPAGSLSWRNAAWMPFYSRALQYGHIIKLVGTAKSVHDNFDLEAFRRRQQAAHKTGLIAINMGPLGRLSRVLNGFLTPVSHPSLPFAAAPGQMSAAEIRQALALLGEIEPLCFYLFGKPISQSRSPVLHNHLFQLVGLPHHYRLLETDSTADLAQVLQRHDFGGASVTIPLKRDIMSFVHELTPAARVIGAVNTLVPRRTANEARRPIIGDNTDWKGMIHALQRHGAAAQGSAMVIGAGGTARAAIYALHSMGMAPIAVVGRDVVKTQAMAATFPPNYRVEAADSSDLPLKPRVIVSTIPADLPIDESVARVLATALARDYDDDKKGVLLDMAYK</sequence>
<dbReference type="InterPro" id="IPR008289">
    <property type="entry name" value="Pentafunct_AroM"/>
</dbReference>
<dbReference type="GO" id="GO:0009423">
    <property type="term" value="P:chorismate biosynthetic process"/>
    <property type="evidence" value="ECO:0007669"/>
    <property type="project" value="UniProtKB-UniRule"/>
</dbReference>
<dbReference type="InterPro" id="IPR013792">
    <property type="entry name" value="RNA3'P_cycl/enolpyr_Trfase_a/b"/>
</dbReference>
<evidence type="ECO:0000259" key="22">
    <source>
        <dbReference type="Pfam" id="PF00275"/>
    </source>
</evidence>
<dbReference type="SUPFAM" id="SSF51735">
    <property type="entry name" value="NAD(P)-binding Rossmann-fold domains"/>
    <property type="match status" value="1"/>
</dbReference>
<dbReference type="FunFam" id="1.20.1090.10:FF:000007">
    <property type="entry name" value="Pentafunctional AROM polypeptide"/>
    <property type="match status" value="1"/>
</dbReference>
<feature type="binding site" evidence="20">
    <location>
        <position position="272"/>
    </location>
    <ligand>
        <name>Zn(2+)</name>
        <dbReference type="ChEBI" id="CHEBI:29105"/>
        <note>catalytic</note>
    </ligand>
</feature>
<evidence type="ECO:0000256" key="7">
    <source>
        <dbReference type="ARBA" id="ARBA00022723"/>
    </source>
</evidence>
<feature type="binding site" evidence="20">
    <location>
        <position position="132"/>
    </location>
    <ligand>
        <name>7-phospho-2-dehydro-3-deoxy-D-arabino-heptonate</name>
        <dbReference type="ChEBI" id="CHEBI:58394"/>
    </ligand>
</feature>
<feature type="binding site" evidence="20">
    <location>
        <position position="121"/>
    </location>
    <ligand>
        <name>NAD(+)</name>
        <dbReference type="ChEBI" id="CHEBI:57540"/>
    </ligand>
</feature>
<evidence type="ECO:0000256" key="19">
    <source>
        <dbReference type="ARBA" id="ARBA00054455"/>
    </source>
</evidence>
<feature type="active site" description="Proton acceptor; for 3-dehydroquinate dehydratase activity" evidence="20">
    <location>
        <position position="1142"/>
    </location>
</feature>
<evidence type="ECO:0000256" key="10">
    <source>
        <dbReference type="ARBA" id="ARBA00022833"/>
    </source>
</evidence>
<comment type="catalytic activity">
    <reaction evidence="20 21">
        <text>3-dehydroquinate = 3-dehydroshikimate + H2O</text>
        <dbReference type="Rhea" id="RHEA:21096"/>
        <dbReference type="ChEBI" id="CHEBI:15377"/>
        <dbReference type="ChEBI" id="CHEBI:16630"/>
        <dbReference type="ChEBI" id="CHEBI:32364"/>
        <dbReference type="EC" id="4.2.1.10"/>
    </reaction>
</comment>
<comment type="similarity">
    <text evidence="20 21">In the 4th section; belongs to the type-I 3-dehydroquinase family.</text>
</comment>
<dbReference type="FunFam" id="3.65.10.10:FF:000012">
    <property type="entry name" value="Pentafunctional AROM polypeptide"/>
    <property type="match status" value="1"/>
</dbReference>
<evidence type="ECO:0000256" key="8">
    <source>
        <dbReference type="ARBA" id="ARBA00022741"/>
    </source>
</evidence>
<dbReference type="Proteomes" id="UP000224854">
    <property type="component" value="Unassembled WGS sequence"/>
</dbReference>
<keyword evidence="8 20" id="KW-0547">Nucleotide-binding</keyword>
<dbReference type="EC" id="4.2.1.10" evidence="20"/>
<evidence type="ECO:0000256" key="5">
    <source>
        <dbReference type="ARBA" id="ARBA00022605"/>
    </source>
</evidence>
<comment type="function">
    <text evidence="19 20 21">The AROM polypeptide catalyzes 5 consecutive enzymatic reactions in prechorismate polyaromatic amino acid biosynthesis.</text>
</comment>
<dbReference type="GO" id="GO:0004764">
    <property type="term" value="F:shikimate 3-dehydrogenase (NADP+) activity"/>
    <property type="evidence" value="ECO:0007669"/>
    <property type="project" value="UniProtKB-UniRule"/>
</dbReference>
<feature type="active site" description="Schiff-base intermediate with substrate; for 3-dehydroquinate dehydratase activity" evidence="20">
    <location>
        <position position="1170"/>
    </location>
</feature>
<evidence type="ECO:0000256" key="15">
    <source>
        <dbReference type="ARBA" id="ARBA00023239"/>
    </source>
</evidence>
<dbReference type="CDD" id="cd00464">
    <property type="entry name" value="SK"/>
    <property type="match status" value="1"/>
</dbReference>
<feature type="domain" description="Shikimate dehydrogenase substrate binding N-terminal" evidence="24">
    <location>
        <begin position="1257"/>
        <end position="1337"/>
    </location>
</feature>
<dbReference type="Gene3D" id="3.20.20.70">
    <property type="entry name" value="Aldolase class I"/>
    <property type="match status" value="1"/>
</dbReference>
<dbReference type="HAMAP" id="MF_00109">
    <property type="entry name" value="Shikimate_kinase"/>
    <property type="match status" value="1"/>
</dbReference>
<keyword evidence="7 20" id="KW-0479">Metal-binding</keyword>
<dbReference type="InterPro" id="IPR031322">
    <property type="entry name" value="Shikimate/glucono_kinase"/>
</dbReference>
<feature type="region of interest" description="Shikimate dehydrogenase" evidence="20">
    <location>
        <begin position="1252"/>
        <end position="1477"/>
    </location>
</feature>
<feature type="binding site" evidence="20">
    <location>
        <position position="357"/>
    </location>
    <ligand>
        <name>7-phospho-2-dehydro-3-deoxy-D-arabino-heptonate</name>
        <dbReference type="ChEBI" id="CHEBI:58394"/>
    </ligand>
</feature>
<dbReference type="GO" id="GO:0009073">
    <property type="term" value="P:aromatic amino acid family biosynthetic process"/>
    <property type="evidence" value="ECO:0007669"/>
    <property type="project" value="UniProtKB-UniRule"/>
</dbReference>
<evidence type="ECO:0000256" key="14">
    <source>
        <dbReference type="ARBA" id="ARBA00023141"/>
    </source>
</evidence>
<dbReference type="InterPro" id="IPR027417">
    <property type="entry name" value="P-loop_NTPase"/>
</dbReference>
<dbReference type="Gene3D" id="1.20.1090.10">
    <property type="entry name" value="Dehydroquinate synthase-like - alpha domain"/>
    <property type="match status" value="1"/>
</dbReference>
<feature type="binding site" evidence="20">
    <location>
        <position position="288"/>
    </location>
    <ligand>
        <name>Zn(2+)</name>
        <dbReference type="ChEBI" id="CHEBI:29105"/>
        <note>catalytic</note>
    </ligand>
</feature>